<protein>
    <submittedName>
        <fullName evidence="2">Uncharacterized protein</fullName>
    </submittedName>
</protein>
<keyword evidence="3" id="KW-1185">Reference proteome</keyword>
<gene>
    <name evidence="2" type="ORF">C468_09224</name>
</gene>
<feature type="transmembrane region" description="Helical" evidence="1">
    <location>
        <begin position="57"/>
        <end position="74"/>
    </location>
</feature>
<dbReference type="STRING" id="1230456.C468_09224"/>
<sequence length="175" mass="18065">MSLPTGLAPFADQSRTDHAAVLAAGALVCLIGYVGVAALLYGLGALDHAAPDGPRRVASAGASAACWGVYAAAFARGKGGPVTNAFLSPTATVAVVPAAFRWAAFGPAWGALRDRIGLFLFRPGLFVDAAALTLPGLAFAAGLLAIWASRLDEAAVEAWQREHLSTEFRRAFVEE</sequence>
<dbReference type="AlphaFoldDB" id="M0P4L3"/>
<dbReference type="Proteomes" id="UP000011546">
    <property type="component" value="Unassembled WGS sequence"/>
</dbReference>
<organism evidence="2 3">
    <name type="scientific">Halorubrum kocurii JCM 14978</name>
    <dbReference type="NCBI Taxonomy" id="1230456"/>
    <lineage>
        <taxon>Archaea</taxon>
        <taxon>Methanobacteriati</taxon>
        <taxon>Methanobacteriota</taxon>
        <taxon>Stenosarchaea group</taxon>
        <taxon>Halobacteria</taxon>
        <taxon>Halobacteriales</taxon>
        <taxon>Haloferacaceae</taxon>
        <taxon>Halorubrum</taxon>
    </lineage>
</organism>
<feature type="transmembrane region" description="Helical" evidence="1">
    <location>
        <begin position="20"/>
        <end position="45"/>
    </location>
</feature>
<keyword evidence="1" id="KW-1133">Transmembrane helix</keyword>
<evidence type="ECO:0000313" key="3">
    <source>
        <dbReference type="Proteomes" id="UP000011546"/>
    </source>
</evidence>
<proteinExistence type="predicted"/>
<evidence type="ECO:0000256" key="1">
    <source>
        <dbReference type="SAM" id="Phobius"/>
    </source>
</evidence>
<comment type="caution">
    <text evidence="2">The sequence shown here is derived from an EMBL/GenBank/DDBJ whole genome shotgun (WGS) entry which is preliminary data.</text>
</comment>
<dbReference type="RefSeq" id="WP_008848562.1">
    <property type="nucleotide sequence ID" value="NZ_AOJH01000060.1"/>
</dbReference>
<keyword evidence="1" id="KW-0472">Membrane</keyword>
<name>M0P4L3_9EURY</name>
<feature type="transmembrane region" description="Helical" evidence="1">
    <location>
        <begin position="125"/>
        <end position="148"/>
    </location>
</feature>
<keyword evidence="1" id="KW-0812">Transmembrane</keyword>
<evidence type="ECO:0000313" key="2">
    <source>
        <dbReference type="EMBL" id="EMA63775.1"/>
    </source>
</evidence>
<accession>M0P4L3</accession>
<feature type="transmembrane region" description="Helical" evidence="1">
    <location>
        <begin position="86"/>
        <end position="104"/>
    </location>
</feature>
<reference evidence="2 3" key="1">
    <citation type="journal article" date="2014" name="PLoS Genet.">
        <title>Phylogenetically driven sequencing of extremely halophilic archaea reveals strategies for static and dynamic osmo-response.</title>
        <authorList>
            <person name="Becker E.A."/>
            <person name="Seitzer P.M."/>
            <person name="Tritt A."/>
            <person name="Larsen D."/>
            <person name="Krusor M."/>
            <person name="Yao A.I."/>
            <person name="Wu D."/>
            <person name="Madern D."/>
            <person name="Eisen J.A."/>
            <person name="Darling A.E."/>
            <person name="Facciotti M.T."/>
        </authorList>
    </citation>
    <scope>NUCLEOTIDE SEQUENCE [LARGE SCALE GENOMIC DNA]</scope>
    <source>
        <strain evidence="2 3">JCM 14978</strain>
    </source>
</reference>
<dbReference type="OrthoDB" id="325419at2157"/>
<dbReference type="EMBL" id="AOJH01000060">
    <property type="protein sequence ID" value="EMA63775.1"/>
    <property type="molecule type" value="Genomic_DNA"/>
</dbReference>
<dbReference type="PATRIC" id="fig|1230456.3.peg.1819"/>